<dbReference type="AlphaFoldDB" id="A0A225V6V3"/>
<organism evidence="2 3">
    <name type="scientific">Phytophthora megakarya</name>
    <dbReference type="NCBI Taxonomy" id="4795"/>
    <lineage>
        <taxon>Eukaryota</taxon>
        <taxon>Sar</taxon>
        <taxon>Stramenopiles</taxon>
        <taxon>Oomycota</taxon>
        <taxon>Peronosporomycetes</taxon>
        <taxon>Peronosporales</taxon>
        <taxon>Peronosporaceae</taxon>
        <taxon>Phytophthora</taxon>
    </lineage>
</organism>
<keyword evidence="1" id="KW-1133">Transmembrane helix</keyword>
<protein>
    <submittedName>
        <fullName evidence="2">Uncharacterized protein</fullName>
    </submittedName>
</protein>
<evidence type="ECO:0000313" key="2">
    <source>
        <dbReference type="EMBL" id="OWZ00487.1"/>
    </source>
</evidence>
<evidence type="ECO:0000313" key="3">
    <source>
        <dbReference type="Proteomes" id="UP000198211"/>
    </source>
</evidence>
<dbReference type="OrthoDB" id="123104at2759"/>
<comment type="caution">
    <text evidence="2">The sequence shown here is derived from an EMBL/GenBank/DDBJ whole genome shotgun (WGS) entry which is preliminary data.</text>
</comment>
<reference evidence="3" key="1">
    <citation type="submission" date="2017-03" db="EMBL/GenBank/DDBJ databases">
        <title>Phytopthora megakarya and P. palmivora, two closely related causual agents of cacao black pod achieved similar genome size and gene model numbers by different mechanisms.</title>
        <authorList>
            <person name="Ali S."/>
            <person name="Shao J."/>
            <person name="Larry D.J."/>
            <person name="Kronmiller B."/>
            <person name="Shen D."/>
            <person name="Strem M.D."/>
            <person name="Melnick R.L."/>
            <person name="Guiltinan M.J."/>
            <person name="Tyler B.M."/>
            <person name="Meinhardt L.W."/>
            <person name="Bailey B.A."/>
        </authorList>
    </citation>
    <scope>NUCLEOTIDE SEQUENCE [LARGE SCALE GENOMIC DNA]</scope>
    <source>
        <strain evidence="3">zdho120</strain>
    </source>
</reference>
<name>A0A225V6V3_9STRA</name>
<proteinExistence type="predicted"/>
<feature type="transmembrane region" description="Helical" evidence="1">
    <location>
        <begin position="399"/>
        <end position="416"/>
    </location>
</feature>
<accession>A0A225V6V3</accession>
<dbReference type="EMBL" id="NBNE01007572">
    <property type="protein sequence ID" value="OWZ00487.1"/>
    <property type="molecule type" value="Genomic_DNA"/>
</dbReference>
<evidence type="ECO:0000256" key="1">
    <source>
        <dbReference type="SAM" id="Phobius"/>
    </source>
</evidence>
<dbReference type="Proteomes" id="UP000198211">
    <property type="component" value="Unassembled WGS sequence"/>
</dbReference>
<feature type="non-terminal residue" evidence="2">
    <location>
        <position position="1"/>
    </location>
</feature>
<keyword evidence="1" id="KW-0812">Transmembrane</keyword>
<keyword evidence="1" id="KW-0472">Membrane</keyword>
<dbReference type="STRING" id="4795.A0A225V6V3"/>
<sequence>VQQASRKALTELKKDGGDVVTTVHYITPCTSLDQTDECKYKAKVSDLITVSSTLASSFPGTGANTDYVFWRYNLGGGTWKQLSPGSGITEEFAEATTVVNLQAWTACGEIGEFNFVVKLYAHSPLTCEKFSTLWSAPDIEIRGGTYCSVPGSDFSIFNLNYDFSKFIKPSADSTPEATGKYEGVTCEIKVAENDDTPAGQSPRPSVQLPFYDSNFDDLLNEDGTKPTFTKEFAVNLVNNPHTAHKTYFTVECTVSRTSYDANTPPGAVLLEENYGPDDVNSVTCPITFYLTDCEIPKLGEPSGVCTDKCAGKTNPSVYEACGGTVVTTEINAQNVVNTVVSSSDKQCCQDCSLQCNSVSTSPSRTTSIKRCDFVQSSLPPLLAAALTAEQKVFSSETTTALLGASAMVAVVALIVVKRRADAAARSQEAEDAYYPLLE</sequence>
<gene>
    <name evidence="2" type="ORF">PHMEG_00028310</name>
</gene>
<keyword evidence="3" id="KW-1185">Reference proteome</keyword>